<sequence length="91" mass="10134">MTPQMHKGKCTKLSVKSLLHFGKQGAKQMTHHRELGPRAIFSNAWGVGGVEKFFSLPKRELTTTMMLLGVTGLSQLDRTYVNTKAVENLMS</sequence>
<dbReference type="Gene3D" id="3.20.20.70">
    <property type="entry name" value="Aldolase class I"/>
    <property type="match status" value="1"/>
</dbReference>
<proteinExistence type="predicted"/>
<evidence type="ECO:0000313" key="1">
    <source>
        <dbReference type="EMBL" id="CAE6507933.1"/>
    </source>
</evidence>
<dbReference type="AlphaFoldDB" id="A0A8H3D558"/>
<organism evidence="1 2">
    <name type="scientific">Rhizoctonia solani</name>
    <dbReference type="NCBI Taxonomy" id="456999"/>
    <lineage>
        <taxon>Eukaryota</taxon>
        <taxon>Fungi</taxon>
        <taxon>Dikarya</taxon>
        <taxon>Basidiomycota</taxon>
        <taxon>Agaricomycotina</taxon>
        <taxon>Agaricomycetes</taxon>
        <taxon>Cantharellales</taxon>
        <taxon>Ceratobasidiaceae</taxon>
        <taxon>Rhizoctonia</taxon>
    </lineage>
</organism>
<dbReference type="Proteomes" id="UP000663853">
    <property type="component" value="Unassembled WGS sequence"/>
</dbReference>
<evidence type="ECO:0008006" key="3">
    <source>
        <dbReference type="Google" id="ProtNLM"/>
    </source>
</evidence>
<reference evidence="1" key="1">
    <citation type="submission" date="2021-01" db="EMBL/GenBank/DDBJ databases">
        <authorList>
            <person name="Kaushik A."/>
        </authorList>
    </citation>
    <scope>NUCLEOTIDE SEQUENCE</scope>
    <source>
        <strain evidence="1">AG6-10EEA</strain>
    </source>
</reference>
<accession>A0A8H3D558</accession>
<dbReference type="EMBL" id="CAJMXA010003625">
    <property type="protein sequence ID" value="CAE6507933.1"/>
    <property type="molecule type" value="Genomic_DNA"/>
</dbReference>
<dbReference type="InterPro" id="IPR013785">
    <property type="entry name" value="Aldolase_TIM"/>
</dbReference>
<gene>
    <name evidence="1" type="ORF">RDB_LOCUS122657</name>
</gene>
<name>A0A8H3D558_9AGAM</name>
<protein>
    <recommendedName>
        <fullName evidence="3">FMN-dependent dehydrogenase domain-containing protein</fullName>
    </recommendedName>
</protein>
<comment type="caution">
    <text evidence="1">The sequence shown here is derived from an EMBL/GenBank/DDBJ whole genome shotgun (WGS) entry which is preliminary data.</text>
</comment>
<evidence type="ECO:0000313" key="2">
    <source>
        <dbReference type="Proteomes" id="UP000663853"/>
    </source>
</evidence>